<sequence length="94" mass="10801">MYIIRNTSSTAEKTFGLNRFMVERNTDYTLYFKGFNNSSLVSMDVWFLKRVKGSTANFDSAQQLISNRKLSIASAEDIVVTFNTGNFDEGYIRF</sequence>
<comment type="caution">
    <text evidence="1">The sequence shown here is derived from an EMBL/GenBank/DDBJ whole genome shotgun (WGS) entry which is preliminary data.</text>
</comment>
<feature type="non-terminal residue" evidence="1">
    <location>
        <position position="94"/>
    </location>
</feature>
<dbReference type="AlphaFoldDB" id="W1X2Z1"/>
<protein>
    <submittedName>
        <fullName evidence="1">PblB-type protein</fullName>
    </submittedName>
</protein>
<evidence type="ECO:0000313" key="1">
    <source>
        <dbReference type="EMBL" id="ETJ24561.1"/>
    </source>
</evidence>
<reference evidence="1" key="1">
    <citation type="submission" date="2013-12" db="EMBL/GenBank/DDBJ databases">
        <title>A Varibaculum cambriense genome reconstructed from a premature infant gut community with otherwise low bacterial novelty that shifts toward anaerobic metabolism during the third week of life.</title>
        <authorList>
            <person name="Brown C.T."/>
            <person name="Sharon I."/>
            <person name="Thomas B.C."/>
            <person name="Castelle C.J."/>
            <person name="Morowitz M.J."/>
            <person name="Banfield J.F."/>
        </authorList>
    </citation>
    <scope>NUCLEOTIDE SEQUENCE</scope>
</reference>
<gene>
    <name evidence="1" type="ORF">Q604_UNBC18000G0001</name>
</gene>
<proteinExistence type="predicted"/>
<name>W1X2Z1_9ZZZZ</name>
<organism evidence="1">
    <name type="scientific">human gut metagenome</name>
    <dbReference type="NCBI Taxonomy" id="408170"/>
    <lineage>
        <taxon>unclassified sequences</taxon>
        <taxon>metagenomes</taxon>
        <taxon>organismal metagenomes</taxon>
    </lineage>
</organism>
<accession>W1X2Z1</accession>
<dbReference type="EMBL" id="AZMM01018000">
    <property type="protein sequence ID" value="ETJ24561.1"/>
    <property type="molecule type" value="Genomic_DNA"/>
</dbReference>